<proteinExistence type="predicted"/>
<protein>
    <submittedName>
        <fullName evidence="2">Uncharacterized protein</fullName>
    </submittedName>
</protein>
<comment type="caution">
    <text evidence="2">The sequence shown here is derived from an EMBL/GenBank/DDBJ whole genome shotgun (WGS) entry which is preliminary data.</text>
</comment>
<dbReference type="Proteomes" id="UP000585474">
    <property type="component" value="Unassembled WGS sequence"/>
</dbReference>
<dbReference type="EMBL" id="BJWL01000025">
    <property type="protein sequence ID" value="GFZ15757.1"/>
    <property type="molecule type" value="Genomic_DNA"/>
</dbReference>
<dbReference type="AlphaFoldDB" id="A0A7J0GY53"/>
<organism evidence="2 3">
    <name type="scientific">Actinidia rufa</name>
    <dbReference type="NCBI Taxonomy" id="165716"/>
    <lineage>
        <taxon>Eukaryota</taxon>
        <taxon>Viridiplantae</taxon>
        <taxon>Streptophyta</taxon>
        <taxon>Embryophyta</taxon>
        <taxon>Tracheophyta</taxon>
        <taxon>Spermatophyta</taxon>
        <taxon>Magnoliopsida</taxon>
        <taxon>eudicotyledons</taxon>
        <taxon>Gunneridae</taxon>
        <taxon>Pentapetalae</taxon>
        <taxon>asterids</taxon>
        <taxon>Ericales</taxon>
        <taxon>Actinidiaceae</taxon>
        <taxon>Actinidia</taxon>
    </lineage>
</organism>
<evidence type="ECO:0000313" key="3">
    <source>
        <dbReference type="Proteomes" id="UP000585474"/>
    </source>
</evidence>
<gene>
    <name evidence="2" type="ORF">Acr_25g0001660</name>
</gene>
<keyword evidence="3" id="KW-1185">Reference proteome</keyword>
<evidence type="ECO:0000256" key="1">
    <source>
        <dbReference type="SAM" id="MobiDB-lite"/>
    </source>
</evidence>
<feature type="compositionally biased region" description="Basic and acidic residues" evidence="1">
    <location>
        <begin position="78"/>
        <end position="90"/>
    </location>
</feature>
<evidence type="ECO:0000313" key="2">
    <source>
        <dbReference type="EMBL" id="GFZ15757.1"/>
    </source>
</evidence>
<name>A0A7J0GY53_9ERIC</name>
<feature type="region of interest" description="Disordered" evidence="1">
    <location>
        <begin position="65"/>
        <end position="90"/>
    </location>
</feature>
<accession>A0A7J0GY53</accession>
<reference evidence="2 3" key="1">
    <citation type="submission" date="2019-07" db="EMBL/GenBank/DDBJ databases">
        <title>De Novo Assembly of kiwifruit Actinidia rufa.</title>
        <authorList>
            <person name="Sugita-Konishi S."/>
            <person name="Sato K."/>
            <person name="Mori E."/>
            <person name="Abe Y."/>
            <person name="Kisaki G."/>
            <person name="Hamano K."/>
            <person name="Suezawa K."/>
            <person name="Otani M."/>
            <person name="Fukuda T."/>
            <person name="Manabe T."/>
            <person name="Gomi K."/>
            <person name="Tabuchi M."/>
            <person name="Akimitsu K."/>
            <person name="Kataoka I."/>
        </authorList>
    </citation>
    <scope>NUCLEOTIDE SEQUENCE [LARGE SCALE GENOMIC DNA]</scope>
    <source>
        <strain evidence="3">cv. Fuchu</strain>
    </source>
</reference>
<sequence>MDTPLCTESRLTEEWNFRRRSRGGRSQVWRNGSGRTVGRQRLGVLPRCVILLTIISEKVRRKRLGEQSRSLGDERDESCEREKRFQKLEL</sequence>